<name>A0AAD3XQU2_NEPGR</name>
<protein>
    <submittedName>
        <fullName evidence="1">Uncharacterized protein</fullName>
    </submittedName>
</protein>
<dbReference type="EMBL" id="BSYO01000012">
    <property type="protein sequence ID" value="GMH12945.1"/>
    <property type="molecule type" value="Genomic_DNA"/>
</dbReference>
<sequence>MGPLPLKISIKANENVLAKDVVIVVDYQWKPKHHGNGRPAIHKNTSKSTAAKLAVMNLNPDVVSVTSAELEASITIEKVPVDSISISLEEKVDILVNSTSTSGMSGRSEDLSLASKEGACSAPAISLPVRLDLSHCLSRLMRILQIIRMLLAQLQIH</sequence>
<keyword evidence="2" id="KW-1185">Reference proteome</keyword>
<dbReference type="Proteomes" id="UP001279734">
    <property type="component" value="Unassembled WGS sequence"/>
</dbReference>
<gene>
    <name evidence="1" type="ORF">Nepgr_014786</name>
</gene>
<organism evidence="1 2">
    <name type="scientific">Nepenthes gracilis</name>
    <name type="common">Slender pitcher plant</name>
    <dbReference type="NCBI Taxonomy" id="150966"/>
    <lineage>
        <taxon>Eukaryota</taxon>
        <taxon>Viridiplantae</taxon>
        <taxon>Streptophyta</taxon>
        <taxon>Embryophyta</taxon>
        <taxon>Tracheophyta</taxon>
        <taxon>Spermatophyta</taxon>
        <taxon>Magnoliopsida</taxon>
        <taxon>eudicotyledons</taxon>
        <taxon>Gunneridae</taxon>
        <taxon>Pentapetalae</taxon>
        <taxon>Caryophyllales</taxon>
        <taxon>Nepenthaceae</taxon>
        <taxon>Nepenthes</taxon>
    </lineage>
</organism>
<proteinExistence type="predicted"/>
<dbReference type="AlphaFoldDB" id="A0AAD3XQU2"/>
<evidence type="ECO:0000313" key="1">
    <source>
        <dbReference type="EMBL" id="GMH12945.1"/>
    </source>
</evidence>
<comment type="caution">
    <text evidence="1">The sequence shown here is derived from an EMBL/GenBank/DDBJ whole genome shotgun (WGS) entry which is preliminary data.</text>
</comment>
<reference evidence="1" key="1">
    <citation type="submission" date="2023-05" db="EMBL/GenBank/DDBJ databases">
        <title>Nepenthes gracilis genome sequencing.</title>
        <authorList>
            <person name="Fukushima K."/>
        </authorList>
    </citation>
    <scope>NUCLEOTIDE SEQUENCE</scope>
    <source>
        <strain evidence="1">SING2019-196</strain>
    </source>
</reference>
<evidence type="ECO:0000313" key="2">
    <source>
        <dbReference type="Proteomes" id="UP001279734"/>
    </source>
</evidence>
<accession>A0AAD3XQU2</accession>